<keyword evidence="3" id="KW-1185">Reference proteome</keyword>
<feature type="region of interest" description="Disordered" evidence="1">
    <location>
        <begin position="1"/>
        <end position="32"/>
    </location>
</feature>
<dbReference type="Proteomes" id="UP001225356">
    <property type="component" value="Unassembled WGS sequence"/>
</dbReference>
<reference evidence="2 3" key="1">
    <citation type="submission" date="2023-07" db="EMBL/GenBank/DDBJ databases">
        <title>Sequencing the genomes of 1000 actinobacteria strains.</title>
        <authorList>
            <person name="Klenk H.-P."/>
        </authorList>
    </citation>
    <scope>NUCLEOTIDE SEQUENCE [LARGE SCALE GENOMIC DNA]</scope>
    <source>
        <strain evidence="2 3">DSM 46740</strain>
    </source>
</reference>
<comment type="caution">
    <text evidence="2">The sequence shown here is derived from an EMBL/GenBank/DDBJ whole genome shotgun (WGS) entry which is preliminary data.</text>
</comment>
<sequence length="97" mass="10104">MTRSAVTTSPPGATRPPTRAGAPASVRADTTPYPLARCGGISGRRAYLEAEGRIGFPDGPVAVPSAEVFVEVGTEHFAVRGDATTIADEHHEYEGNP</sequence>
<gene>
    <name evidence="2" type="ORF">J2853_000366</name>
</gene>
<evidence type="ECO:0000313" key="2">
    <source>
        <dbReference type="EMBL" id="MDP9841155.1"/>
    </source>
</evidence>
<evidence type="ECO:0000313" key="3">
    <source>
        <dbReference type="Proteomes" id="UP001225356"/>
    </source>
</evidence>
<dbReference type="EMBL" id="JAUSQU010000001">
    <property type="protein sequence ID" value="MDP9841155.1"/>
    <property type="molecule type" value="Genomic_DNA"/>
</dbReference>
<evidence type="ECO:0000256" key="1">
    <source>
        <dbReference type="SAM" id="MobiDB-lite"/>
    </source>
</evidence>
<dbReference type="RefSeq" id="WP_307554238.1">
    <property type="nucleotide sequence ID" value="NZ_JAUSQU010000001.1"/>
</dbReference>
<feature type="compositionally biased region" description="Low complexity" evidence="1">
    <location>
        <begin position="7"/>
        <end position="25"/>
    </location>
</feature>
<organism evidence="2 3">
    <name type="scientific">Streptosporangium lutulentum</name>
    <dbReference type="NCBI Taxonomy" id="1461250"/>
    <lineage>
        <taxon>Bacteria</taxon>
        <taxon>Bacillati</taxon>
        <taxon>Actinomycetota</taxon>
        <taxon>Actinomycetes</taxon>
        <taxon>Streptosporangiales</taxon>
        <taxon>Streptosporangiaceae</taxon>
        <taxon>Streptosporangium</taxon>
    </lineage>
</organism>
<name>A0ABT9Q356_9ACTN</name>
<protein>
    <submittedName>
        <fullName evidence="2">Uncharacterized protein</fullName>
    </submittedName>
</protein>
<accession>A0ABT9Q356</accession>
<proteinExistence type="predicted"/>